<dbReference type="Pfam" id="PF12694">
    <property type="entry name" value="cpYpsA"/>
    <property type="match status" value="1"/>
</dbReference>
<dbReference type="RefSeq" id="WP_073373460.1">
    <property type="nucleotide sequence ID" value="NZ_FQXS01000003.1"/>
</dbReference>
<dbReference type="OrthoDB" id="283616at2"/>
<protein>
    <submittedName>
        <fullName evidence="1">Putative molybdenum carrier</fullName>
    </submittedName>
</protein>
<dbReference type="InterPro" id="IPR024755">
    <property type="entry name" value="cpYpsA"/>
</dbReference>
<sequence>MIRKIISGGQTGADQGALDGALACDVPHGGAIPAGRKTEAGPLPKHYLLEELDSPHYPERTEKNVVDSDGTLILSHGKLFGGSALTRAIAQRLAKPWLHIDCATVTPEEAVEQLRAWCLQHRVEVLNVAGPRASVDSLIYSKTRQLIIAMLLRQQRGSHGSV</sequence>
<reference evidence="1 2" key="1">
    <citation type="submission" date="2016-11" db="EMBL/GenBank/DDBJ databases">
        <authorList>
            <person name="Jaros S."/>
            <person name="Januszkiewicz K."/>
            <person name="Wedrychowicz H."/>
        </authorList>
    </citation>
    <scope>NUCLEOTIDE SEQUENCE [LARGE SCALE GENOMIC DNA]</scope>
    <source>
        <strain evidence="1 2">DSM 9705</strain>
    </source>
</reference>
<organism evidence="1 2">
    <name type="scientific">Desulfofustis glycolicus DSM 9705</name>
    <dbReference type="NCBI Taxonomy" id="1121409"/>
    <lineage>
        <taxon>Bacteria</taxon>
        <taxon>Pseudomonadati</taxon>
        <taxon>Thermodesulfobacteriota</taxon>
        <taxon>Desulfobulbia</taxon>
        <taxon>Desulfobulbales</taxon>
        <taxon>Desulfocapsaceae</taxon>
        <taxon>Desulfofustis</taxon>
    </lineage>
</organism>
<proteinExistence type="predicted"/>
<dbReference type="AlphaFoldDB" id="A0A1M5TH97"/>
<evidence type="ECO:0000313" key="2">
    <source>
        <dbReference type="Proteomes" id="UP000184139"/>
    </source>
</evidence>
<dbReference type="SUPFAM" id="SSF102405">
    <property type="entry name" value="MCP/YpsA-like"/>
    <property type="match status" value="1"/>
</dbReference>
<evidence type="ECO:0000313" key="1">
    <source>
        <dbReference type="EMBL" id="SHH50096.1"/>
    </source>
</evidence>
<dbReference type="STRING" id="1121409.SAMN02745124_00719"/>
<dbReference type="Proteomes" id="UP000184139">
    <property type="component" value="Unassembled WGS sequence"/>
</dbReference>
<keyword evidence="2" id="KW-1185">Reference proteome</keyword>
<gene>
    <name evidence="1" type="ORF">SAMN02745124_00719</name>
</gene>
<dbReference type="EMBL" id="FQXS01000003">
    <property type="protein sequence ID" value="SHH50096.1"/>
    <property type="molecule type" value="Genomic_DNA"/>
</dbReference>
<accession>A0A1M5TH97</accession>
<dbReference type="Gene3D" id="3.40.50.450">
    <property type="match status" value="1"/>
</dbReference>
<name>A0A1M5TH97_9BACT</name>